<sequence>MSKSAAIVSSIPQLEKICADADHIYGVGFDSGRDMEDFLIRLMAYKPGWLTFLYKVRGVLAGVMGLKHDEFMDHGLEVSDYDFNRGGKVDFFDSVDFKADRFWIGAAEDKHLIGYIGVVSEPASAGLHHYHVFTIVHYKHWTGPVYFNLIRPFSHLVVYFMGKHAAKE</sequence>
<dbReference type="eggNOG" id="ENOG50331AP">
    <property type="taxonomic scope" value="Bacteria"/>
</dbReference>
<dbReference type="Proteomes" id="UP000002601">
    <property type="component" value="Chromosome"/>
</dbReference>
<dbReference type="EMBL" id="CP001649">
    <property type="protein sequence ID" value="ACS80500.1"/>
    <property type="molecule type" value="Genomic_DNA"/>
</dbReference>
<dbReference type="HOGENOM" id="CLU_116730_1_1_7"/>
<organism evidence="1 2">
    <name type="scientific">Maridesulfovibrio salexigens (strain ATCC 14822 / DSM 2638 / NCIMB 8403 / VKM B-1763)</name>
    <name type="common">Desulfovibrio salexigens</name>
    <dbReference type="NCBI Taxonomy" id="526222"/>
    <lineage>
        <taxon>Bacteria</taxon>
        <taxon>Pseudomonadati</taxon>
        <taxon>Thermodesulfobacteriota</taxon>
        <taxon>Desulfovibrionia</taxon>
        <taxon>Desulfovibrionales</taxon>
        <taxon>Desulfovibrionaceae</taxon>
        <taxon>Maridesulfovibrio</taxon>
    </lineage>
</organism>
<dbReference type="AlphaFoldDB" id="C6BXX0"/>
<protein>
    <recommendedName>
        <fullName evidence="3">DUF2867 domain-containing protein</fullName>
    </recommendedName>
</protein>
<dbReference type="OrthoDB" id="7058586at2"/>
<reference evidence="1 2" key="1">
    <citation type="submission" date="2009-06" db="EMBL/GenBank/DDBJ databases">
        <title>Complete sequence of Desulfovibrio salexigens DSM 2638.</title>
        <authorList>
            <consortium name="US DOE Joint Genome Institute"/>
            <person name="Lucas S."/>
            <person name="Copeland A."/>
            <person name="Lapidus A."/>
            <person name="Glavina del Rio T."/>
            <person name="Tice H."/>
            <person name="Bruce D."/>
            <person name="Goodwin L."/>
            <person name="Pitluck S."/>
            <person name="Munk A.C."/>
            <person name="Brettin T."/>
            <person name="Detter J.C."/>
            <person name="Han C."/>
            <person name="Tapia R."/>
            <person name="Larimer F."/>
            <person name="Land M."/>
            <person name="Hauser L."/>
            <person name="Kyrpides N."/>
            <person name="Anderson I."/>
            <person name="Wall J.D."/>
            <person name="Arkin A.P."/>
            <person name="Dehal P."/>
            <person name="Chivian D."/>
            <person name="Giles B."/>
            <person name="Hazen T.C."/>
        </authorList>
    </citation>
    <scope>NUCLEOTIDE SEQUENCE [LARGE SCALE GENOMIC DNA]</scope>
    <source>
        <strain evidence="2">ATCC 14822 / DSM 2638 / NCIMB 8403 / VKM B-1763</strain>
    </source>
</reference>
<gene>
    <name evidence="1" type="ordered locus">Desal_2444</name>
</gene>
<evidence type="ECO:0000313" key="1">
    <source>
        <dbReference type="EMBL" id="ACS80500.1"/>
    </source>
</evidence>
<evidence type="ECO:0000313" key="2">
    <source>
        <dbReference type="Proteomes" id="UP000002601"/>
    </source>
</evidence>
<dbReference type="KEGG" id="dsa:Desal_2444"/>
<dbReference type="Pfam" id="PF11066">
    <property type="entry name" value="DUF2867"/>
    <property type="match status" value="1"/>
</dbReference>
<accession>C6BXX0</accession>
<keyword evidence="2" id="KW-1185">Reference proteome</keyword>
<proteinExistence type="predicted"/>
<name>C6BXX0_MARSD</name>
<dbReference type="RefSeq" id="WP_015852316.1">
    <property type="nucleotide sequence ID" value="NC_012881.1"/>
</dbReference>
<evidence type="ECO:0008006" key="3">
    <source>
        <dbReference type="Google" id="ProtNLM"/>
    </source>
</evidence>
<dbReference type="InterPro" id="IPR021295">
    <property type="entry name" value="DUF2867"/>
</dbReference>
<dbReference type="STRING" id="526222.Desal_2444"/>